<protein>
    <recommendedName>
        <fullName evidence="4">Secreted protein</fullName>
    </recommendedName>
</protein>
<evidence type="ECO:0000313" key="3">
    <source>
        <dbReference type="Proteomes" id="UP001604267"/>
    </source>
</evidence>
<sequence length="118" mass="11291">MRSGVQNFSSSVAGSVSSVVALALGDALGVPGVPEAEGDAVVVPGLAEGVAGPSGVADAASPEGEAEGDGLKDEVVGPAVTDGVESAQAVVGTKVATSAVAAVNRLCLSLKFPPCWAC</sequence>
<dbReference type="RefSeq" id="WP_392817504.1">
    <property type="nucleotide sequence ID" value="NZ_JBICYV010000005.1"/>
</dbReference>
<dbReference type="EMBL" id="JBICYV010000005">
    <property type="protein sequence ID" value="MFG3011209.1"/>
    <property type="molecule type" value="Genomic_DNA"/>
</dbReference>
<reference evidence="2 3" key="1">
    <citation type="submission" date="2024-10" db="EMBL/GenBank/DDBJ databases">
        <title>The Natural Products Discovery Center: Release of the First 8490 Sequenced Strains for Exploring Actinobacteria Biosynthetic Diversity.</title>
        <authorList>
            <person name="Kalkreuter E."/>
            <person name="Kautsar S.A."/>
            <person name="Yang D."/>
            <person name="Bader C.D."/>
            <person name="Teijaro C.N."/>
            <person name="Fluegel L."/>
            <person name="Davis C.M."/>
            <person name="Simpson J.R."/>
            <person name="Lauterbach L."/>
            <person name="Steele A.D."/>
            <person name="Gui C."/>
            <person name="Meng S."/>
            <person name="Li G."/>
            <person name="Viehrig K."/>
            <person name="Ye F."/>
            <person name="Su P."/>
            <person name="Kiefer A.F."/>
            <person name="Nichols A."/>
            <person name="Cepeda A.J."/>
            <person name="Yan W."/>
            <person name="Fan B."/>
            <person name="Jiang Y."/>
            <person name="Adhikari A."/>
            <person name="Zheng C.-J."/>
            <person name="Schuster L."/>
            <person name="Cowan T.M."/>
            <person name="Smanski M.J."/>
            <person name="Chevrette M.G."/>
            <person name="De Carvalho L.P.S."/>
            <person name="Shen B."/>
        </authorList>
    </citation>
    <scope>NUCLEOTIDE SEQUENCE [LARGE SCALE GENOMIC DNA]</scope>
    <source>
        <strain evidence="2 3">NPDC048320</strain>
    </source>
</reference>
<proteinExistence type="predicted"/>
<dbReference type="Proteomes" id="UP001604267">
    <property type="component" value="Unassembled WGS sequence"/>
</dbReference>
<name>A0ABW7B5R8_9ACTN</name>
<evidence type="ECO:0000256" key="1">
    <source>
        <dbReference type="SAM" id="MobiDB-lite"/>
    </source>
</evidence>
<organism evidence="2 3">
    <name type="scientific">Streptomyces cinerochromogenes</name>
    <dbReference type="NCBI Taxonomy" id="66422"/>
    <lineage>
        <taxon>Bacteria</taxon>
        <taxon>Bacillati</taxon>
        <taxon>Actinomycetota</taxon>
        <taxon>Actinomycetes</taxon>
        <taxon>Kitasatosporales</taxon>
        <taxon>Streptomycetaceae</taxon>
        <taxon>Streptomyces</taxon>
    </lineage>
</organism>
<gene>
    <name evidence="2" type="ORF">ACGFZB_12230</name>
</gene>
<feature type="region of interest" description="Disordered" evidence="1">
    <location>
        <begin position="52"/>
        <end position="78"/>
    </location>
</feature>
<comment type="caution">
    <text evidence="2">The sequence shown here is derived from an EMBL/GenBank/DDBJ whole genome shotgun (WGS) entry which is preliminary data.</text>
</comment>
<keyword evidence="3" id="KW-1185">Reference proteome</keyword>
<evidence type="ECO:0000313" key="2">
    <source>
        <dbReference type="EMBL" id="MFG3011209.1"/>
    </source>
</evidence>
<accession>A0ABW7B5R8</accession>
<evidence type="ECO:0008006" key="4">
    <source>
        <dbReference type="Google" id="ProtNLM"/>
    </source>
</evidence>